<dbReference type="Pfam" id="PF08742">
    <property type="entry name" value="C8"/>
    <property type="match status" value="4"/>
</dbReference>
<feature type="region of interest" description="Disordered" evidence="9">
    <location>
        <begin position="1590"/>
        <end position="1915"/>
    </location>
</feature>
<sequence>MARGVSTLTCTVQKEARAAGRTRSHGHFVCSTWGNNHYKTFDGDIYQFPGLCDYNFASDCQESYKEFSVHVQRTLVDGHPHIKYILVTIKDVSIYLTPLIVVVNGAIAKTPYYSFGVLIDKNNAYVKVYAKAGLVLMWNLEDALMLELSAKFNNRTCGLCGDYNGVPVYNEFINKDMYYGSITFGNLQKVNKPNDDCVDPDETQSIPVCSQHRSECEKLLTMSAFDDCKTQLNLEPYIQACMQDMCSCPKTQDSFCLCSTISEYSRQCSHAGGQPQNWRTENFCSKQCPTNMVYLESGSPCMNTCSHLDIRRLCEEHRMDGCFCPEGTVVDDLTGAGCVPVSKCHCKLHGSLYSPGQRLSTECEDCVCNSGKWVCKDLPCPGTCSVEGGAHFTSFDGKKYTLHGDCYYVFSKGLANDSHVVLGELTPCGTTERETCLKTVILLTDNRSNVVTFKEDGSVLLNELEVNLPYVTASFSILQPSSFHIIVQTSFDLQMQIQLAPIMQLYLTMERSARNTLQGLCGNFNAKEGDDFQSAGGLVEAMAAAFANTWKAQASCHDKTDLLADPCSLSIESETYAEHWCSWLKKPETPFAKCQSTIDPSEYYKRCKYDTCSCRNSEDCMCAALSSYARACAAKGILLWNWRKDVCNKGLNSCPASQIFLYNITACQPTCRSLSDTDKACSAKFIPVDGCGCPEGTYINEKNKCVPESDCSCYFKSSYLNPGDVVYKQDERCTCRNGKLHCVSVHLNDTCSSDKIYLDCNIVLPGSSEFPVQRSCQAHNIEYFRTECVSGCVCPEGLMDDGKGVCVEEDDCPCVHNERFYSHGAYIKVDCNTCTCRRGKWSCTNVMCYGTCTIYGSGHYITFDGKSYDFDGHCEYVASQDYCGGQRGNGTFSIITENVPCGTTGVTCSKAIKVFLGNIELKLEDKQLVEIQTDTGKHVSYLTHEVGIYLVIQASNGVMLIWDKKTTIFINLSPAYKGKVCGLCGNFDGISNNDFTSRHQLLVTKPLEFGNSWKATATCPDVDHEILPCELKPHRKAWAEKQCSLIKSEVFKICHSKVDPNPFYEACVHDACSCDSGGDCECFCTAVAAYAQECTKAEACVYWRTPDICPIFCDYYNPPHECEWHYEPCGNHSVLTCRSINNIYSNVTVTHLEGCYPRCPLDRPIFDEDNKKCVTEEQCGCYVSGVHYPENEPVPTEENCTSCICTSTGSVNCSYNESACYCVYNGTRYEVGEIIFREENAGFCSEMRCEASGIQYNVTACSTTAPPSTLSTTAVTTTTSTTPTTVSTTVLSSTTCVYENVCQWSQWFDVSKPTGELDSGDFETYEEIRKHGYEICRLPEDIQCRAASQPDLTLEQLGQKVQCNVSNGLICRNEEQDVIWNMCYNYEIRVNCCSYECLTSSPTTTTPATTTPIISTPTSTTTASPTTTTPITKTSTITTPTTISTTVSTTTVCSDGVYCNWTGWIDVSYPSYLPDGGGGDFETYDEIRKHGYEICKAPSNISCRAEKFPDTPIEDLDQEVECDVSTGLVCENKDQNPFPVCLNYEVNIYCCWICQPHSSTPTPTTTPSITTSTTIISTTATTTISSPTRTTTLTITSSSTSTPITTTTTHSTTTPTPSTTTPTITSSSTPTPTTTTTTHSTTTPTPSTTTPTITSSSTPTPTTTTTTHSTTTPTPSTTTPTITSSSTPTQTTTTTHSTTPIPSTTTPTITSSSTPTQTATTTTTTHSTTTSTPSTTTPTITSSSTPTPTTTTTTHSTTTSTPSTTTPTITSSFTPTQTTTTTTTSSTTTPTPSITTPTITSSTPTQTATTTTHSTTPTPSTITPTITSSTPTPTTTTTQSTTTPTPSTTTPTITSSSTPIQTTITTTHSTTTPTPSTTTPTIISSSTPTPTTTTTHSTTTPTPSTTTPTITSSSTHTLMTITTTYSTTTPTITSSSTLTPTTTTTTHSTTTPTPSTTTSTIINSSTPKQTTTTTTHSTTPTPSTTTPTITSSSTPTQTATTTTHSTTPTPSTTTPTITSSSTPTQTTTATTIHSTTTPTPSTTTPTITSSSTPTQTTTTTTHSTTTPTPSTTPTITSSSTPTPMITTTTHSTTTPIPSTTTPTITSSSTPTQTATTTTTTHSTTPTPSTTTPTITSSSTPTQTITTTTHSTTTPTPSTTTPTITSSSTPTQTITTTTHSTTTPTPSTTPTITSSSTPTPTTTTTTHSTTTPKPSTTPTITSSSTPTPTTTTITHSTTTPTPSTTTPTITSSSTPTQTTTTTTQSTTIPTPSTTTPTITSSTPTQTATTTTTPHSTTPTPSTTTPTITSSSTPTPTTTTTTHSTTTPTPSTTTPTITSSSTPKPTTTTTTSHSTTTPTPSTTTPTITSSSTPTPTTTITHSTTTPTPSTTTPTITSSSTPTLTTTTTTTSHSTTTPTPSTTTPTITSSSTPTPTTTTTYSTTTPTPSTTPTITSSSTPTQTTTTTPSTTTPTPSTTTPTITSSSTPTLTPTTTTHSTTTSTPSTTPTITSSSTPTPTTTTTYSTTTPTPSTTPTITSSSTPTQTTTTTPSTTTPTPSTTTPTITSSSTLTQTTTTTHSTTTPTPSTTTPTITSSSTSTLTPSTTTHSTTTHTPRTSTPSTTSSSTTPTSYSTTATTTSVTTTPSETLPSTTLCTTEEPEPTSFSIPASTTASSPTSTETHTTSTTTNLTTPTPTPIHPTTALTSTTSTTTSTSSLPTTSPTPVSTSTTTTLTTLSSTTACYCHYNGSVFLPGEIIYNGTSLNGSLCFELICEANCTMSTNHWLCFTTTIMPTPITSTTTTQTSTTPAPTTSTTTTQTSTTPAPTTSTTTTQTSTTPAPTTSTTTTQTSTTPAPTTSTTPTPTPTKKPAICEFDPPREHNETWMLCNCTKATCIENNTVIVTPIVCVPPPKIQCVNGRPPVPVMDDDMCCWHWECDCYCTGWGDPHYKTFDGLYYSYQGNCTYILVEEIVKTVDNFGVYIDNYHCDARDRVSCPRTIIVKHETQEILIKAINLMPIKVEVFVNNHKIATPYKKYGVKIYQSGINFVVEIAALKANISFNGMAFSIKLPYNLFGNNTQGQCGTCTNNQTDDCMLKTGKIISNCEIMADSWIVNDPTKPQCPSLSLTTLPPRVTVPPPSCKPSPLCDLIKGPTFSACHKAAPPEDFYQACVFDSCYVPNSKIECTSLLNYASVCAEQGICVNWRQQTLGTCEISCASHKVYKPCGPAEELTCKESSESSDVKLNNVHMVEGCFCPDGTIPFGSGIDVCVQICGCVGPDNIPRKFGEQFLLNCQDCICLEGGSGIICGPHQCKTPVEIACDEEGFEALTETSPTDSCCEEIICKCNSSLCTSESPKCGLGEEMVAGIPDGKCCPVYECVRKNVCIHGNAEYLPGSPVLSNKCETCVCTHNANSSDEPRVTCEQVPCNVKCLPGFTLKEKLQGECCGVCVQTHCVLNLQDGSYQIMNPGDMIPSKTSNCTLYSCVKINNQFITSISNISCPPFYEKNCEPGTIQVLPNGCCKICIEKTTSCKVREYEDYISYNKCRSPDKVSIPKCEGSCGTFSMYSAEANSMSHKCTCCQEVQTSKRQVQLRCPDGSRVTRNYTYVERCSCINTNCEPRPGTLPQQEESTELRRKRSFRKQS</sequence>
<keyword evidence="2" id="KW-0964">Secreted</keyword>
<dbReference type="InterPro" id="IPR006207">
    <property type="entry name" value="Cys_knot_C"/>
</dbReference>
<comment type="subcellular location">
    <subcellularLocation>
        <location evidence="1">Secreted</location>
    </subcellularLocation>
</comment>
<dbReference type="FunFam" id="2.10.25.10:FF:000153">
    <property type="entry name" value="MUC5B isoform 1"/>
    <property type="match status" value="1"/>
</dbReference>
<dbReference type="SMART" id="SM00832">
    <property type="entry name" value="C8"/>
    <property type="match status" value="4"/>
</dbReference>
<feature type="compositionally biased region" description="Basic residues" evidence="9">
    <location>
        <begin position="3628"/>
        <end position="3637"/>
    </location>
</feature>
<evidence type="ECO:0000256" key="5">
    <source>
        <dbReference type="ARBA" id="ARBA00023008"/>
    </source>
</evidence>
<dbReference type="PROSITE" id="PS50184">
    <property type="entry name" value="VWFC_2"/>
    <property type="match status" value="2"/>
</dbReference>
<feature type="domain" description="VWFD" evidence="12">
    <location>
        <begin position="28"/>
        <end position="198"/>
    </location>
</feature>
<evidence type="ECO:0000256" key="4">
    <source>
        <dbReference type="ARBA" id="ARBA00022737"/>
    </source>
</evidence>
<dbReference type="Gene3D" id="2.10.25.10">
    <property type="entry name" value="Laminin"/>
    <property type="match status" value="4"/>
</dbReference>
<evidence type="ECO:0000256" key="8">
    <source>
        <dbReference type="PROSITE-ProRule" id="PRU00039"/>
    </source>
</evidence>
<dbReference type="Pfam" id="PF01826">
    <property type="entry name" value="TIL"/>
    <property type="match status" value="2"/>
</dbReference>
<proteinExistence type="predicted"/>
<dbReference type="PROSITE" id="PS01185">
    <property type="entry name" value="CTCK_1"/>
    <property type="match status" value="1"/>
</dbReference>
<dbReference type="Proteomes" id="UP000515159">
    <property type="component" value="Chromosome 19"/>
</dbReference>
<dbReference type="InterPro" id="IPR025155">
    <property type="entry name" value="WxxW_domain"/>
</dbReference>
<feature type="region of interest" description="Disordered" evidence="9">
    <location>
        <begin position="3617"/>
        <end position="3637"/>
    </location>
</feature>
<feature type="region of interest" description="Disordered" evidence="9">
    <location>
        <begin position="1406"/>
        <end position="1433"/>
    </location>
</feature>
<dbReference type="GeneID" id="117352120"/>
<evidence type="ECO:0000313" key="14">
    <source>
        <dbReference type="RefSeq" id="XP_033784146.1"/>
    </source>
</evidence>
<feature type="compositionally biased region" description="Low complexity" evidence="9">
    <location>
        <begin position="2795"/>
        <end position="2858"/>
    </location>
</feature>
<dbReference type="GO" id="GO:0031012">
    <property type="term" value="C:extracellular matrix"/>
    <property type="evidence" value="ECO:0007669"/>
    <property type="project" value="TreeGrafter"/>
</dbReference>
<protein>
    <submittedName>
        <fullName evidence="14">Mucin-2 isoform X1</fullName>
    </submittedName>
</protein>
<feature type="domain" description="VWFC" evidence="11">
    <location>
        <begin position="3377"/>
        <end position="3444"/>
    </location>
</feature>
<evidence type="ECO:0000256" key="3">
    <source>
        <dbReference type="ARBA" id="ARBA00022729"/>
    </source>
</evidence>
<evidence type="ECO:0000256" key="2">
    <source>
        <dbReference type="ARBA" id="ARBA00022525"/>
    </source>
</evidence>
<dbReference type="InterPro" id="IPR002919">
    <property type="entry name" value="TIL_dom"/>
</dbReference>
<dbReference type="InParanoid" id="A0A6P8QBD6"/>
<feature type="disulfide bond" evidence="8">
    <location>
        <begin position="3539"/>
        <end position="3588"/>
    </location>
</feature>
<dbReference type="Pfam" id="PF00094">
    <property type="entry name" value="VWD"/>
    <property type="match status" value="4"/>
</dbReference>
<name>A0A6P8QBD6_GEOSA</name>
<gene>
    <name evidence="14" type="primary">MUC2</name>
</gene>
<feature type="disulfide bond" evidence="8">
    <location>
        <begin position="3550"/>
        <end position="3604"/>
    </location>
</feature>
<dbReference type="PROSITE" id="PS01208">
    <property type="entry name" value="VWFC_1"/>
    <property type="match status" value="1"/>
</dbReference>
<dbReference type="PANTHER" id="PTHR11339">
    <property type="entry name" value="EXTRACELLULAR MATRIX GLYCOPROTEIN RELATED"/>
    <property type="match status" value="1"/>
</dbReference>
<feature type="domain" description="VWFD" evidence="12">
    <location>
        <begin position="850"/>
        <end position="1020"/>
    </location>
</feature>
<evidence type="ECO:0000259" key="11">
    <source>
        <dbReference type="PROSITE" id="PS50184"/>
    </source>
</evidence>
<dbReference type="CDD" id="cd19941">
    <property type="entry name" value="TIL"/>
    <property type="match status" value="2"/>
</dbReference>
<dbReference type="InterPro" id="IPR050780">
    <property type="entry name" value="Mucin_vWF_Thrombospondin_sf"/>
</dbReference>
<organism evidence="13 14">
    <name type="scientific">Geotrypetes seraphini</name>
    <name type="common">Gaboon caecilian</name>
    <name type="synonym">Caecilia seraphini</name>
    <dbReference type="NCBI Taxonomy" id="260995"/>
    <lineage>
        <taxon>Eukaryota</taxon>
        <taxon>Metazoa</taxon>
        <taxon>Chordata</taxon>
        <taxon>Craniata</taxon>
        <taxon>Vertebrata</taxon>
        <taxon>Euteleostomi</taxon>
        <taxon>Amphibia</taxon>
        <taxon>Gymnophiona</taxon>
        <taxon>Geotrypetes</taxon>
    </lineage>
</organism>
<dbReference type="RefSeq" id="XP_033784146.1">
    <property type="nucleotide sequence ID" value="XM_033928255.1"/>
</dbReference>
<feature type="compositionally biased region" description="Low complexity" evidence="9">
    <location>
        <begin position="1928"/>
        <end position="2650"/>
    </location>
</feature>
<keyword evidence="3" id="KW-0732">Signal</keyword>
<keyword evidence="6 8" id="KW-1015">Disulfide bond</keyword>
<evidence type="ECO:0000259" key="10">
    <source>
        <dbReference type="PROSITE" id="PS01225"/>
    </source>
</evidence>
<dbReference type="GO" id="GO:0005615">
    <property type="term" value="C:extracellular space"/>
    <property type="evidence" value="ECO:0007669"/>
    <property type="project" value="TreeGrafter"/>
</dbReference>
<evidence type="ECO:0000256" key="9">
    <source>
        <dbReference type="SAM" id="MobiDB-lite"/>
    </source>
</evidence>
<evidence type="ECO:0000256" key="1">
    <source>
        <dbReference type="ARBA" id="ARBA00004613"/>
    </source>
</evidence>
<keyword evidence="7" id="KW-0325">Glycoprotein</keyword>
<feature type="disulfide bond" evidence="8">
    <location>
        <begin position="3554"/>
        <end position="3606"/>
    </location>
</feature>
<dbReference type="FunFam" id="2.10.25.10:FF:000674">
    <property type="entry name" value="Mucin-2"/>
    <property type="match status" value="1"/>
</dbReference>
<feature type="domain" description="VWFC" evidence="11">
    <location>
        <begin position="3270"/>
        <end position="3339"/>
    </location>
</feature>
<dbReference type="SMART" id="SM00215">
    <property type="entry name" value="VWC_out"/>
    <property type="match status" value="2"/>
</dbReference>
<dbReference type="InterPro" id="IPR001007">
    <property type="entry name" value="VWF_dom"/>
</dbReference>
<dbReference type="InterPro" id="IPR036084">
    <property type="entry name" value="Ser_inhib-like_sf"/>
</dbReference>
<feature type="region of interest" description="Disordered" evidence="9">
    <location>
        <begin position="2795"/>
        <end position="2869"/>
    </location>
</feature>
<dbReference type="SUPFAM" id="SSF57567">
    <property type="entry name" value="Serine protease inhibitors"/>
    <property type="match status" value="4"/>
</dbReference>
<dbReference type="KEGG" id="gsh:117352120"/>
<dbReference type="OrthoDB" id="160294at2759"/>
<dbReference type="SMART" id="SM00216">
    <property type="entry name" value="VWD"/>
    <property type="match status" value="4"/>
</dbReference>
<dbReference type="PROSITE" id="PS01225">
    <property type="entry name" value="CTCK_2"/>
    <property type="match status" value="1"/>
</dbReference>
<dbReference type="Pfam" id="PF23244">
    <property type="entry name" value="VWF"/>
    <property type="match status" value="2"/>
</dbReference>
<accession>A0A6P8QBD6</accession>
<evidence type="ECO:0000259" key="12">
    <source>
        <dbReference type="PROSITE" id="PS51233"/>
    </source>
</evidence>
<evidence type="ECO:0000256" key="7">
    <source>
        <dbReference type="ARBA" id="ARBA00023180"/>
    </source>
</evidence>
<feature type="domain" description="CTCK" evidence="10">
    <location>
        <begin position="3518"/>
        <end position="3612"/>
    </location>
</feature>
<dbReference type="FunCoup" id="A0A6P8QBD6">
    <property type="interactions" value="73"/>
</dbReference>
<comment type="caution">
    <text evidence="8">Lacks conserved residue(s) required for the propagation of feature annotation.</text>
</comment>
<dbReference type="SUPFAM" id="SSF57603">
    <property type="entry name" value="FnI-like domain"/>
    <property type="match status" value="2"/>
</dbReference>
<keyword evidence="5" id="KW-0186">Copper</keyword>
<feature type="region of interest" description="Disordered" evidence="9">
    <location>
        <begin position="1928"/>
        <end position="2727"/>
    </location>
</feature>
<dbReference type="InterPro" id="IPR001846">
    <property type="entry name" value="VWF_type-D"/>
</dbReference>
<keyword evidence="4" id="KW-0677">Repeat</keyword>
<dbReference type="CTD" id="4583"/>
<dbReference type="InterPro" id="IPR058753">
    <property type="entry name" value="TIL_OTOGL_Mucin"/>
</dbReference>
<dbReference type="Pfam" id="PF25962">
    <property type="entry name" value="TIL_OTOGL_Mucin"/>
    <property type="match status" value="1"/>
</dbReference>
<keyword evidence="13" id="KW-1185">Reference proteome</keyword>
<evidence type="ECO:0000313" key="13">
    <source>
        <dbReference type="Proteomes" id="UP000515159"/>
    </source>
</evidence>
<dbReference type="SMART" id="SM00041">
    <property type="entry name" value="CT"/>
    <property type="match status" value="1"/>
</dbReference>
<dbReference type="InterPro" id="IPR014853">
    <property type="entry name" value="VWF/SSPO/ZAN-like_Cys-rich_dom"/>
</dbReference>
<dbReference type="Pfam" id="PF13330">
    <property type="entry name" value="Mucin2_WxxW"/>
    <property type="match status" value="2"/>
</dbReference>
<feature type="domain" description="VWFD" evidence="12">
    <location>
        <begin position="382"/>
        <end position="557"/>
    </location>
</feature>
<evidence type="ECO:0000256" key="6">
    <source>
        <dbReference type="ARBA" id="ARBA00023157"/>
    </source>
</evidence>
<feature type="compositionally biased region" description="Low complexity" evidence="9">
    <location>
        <begin position="2659"/>
        <end position="2727"/>
    </location>
</feature>
<dbReference type="PROSITE" id="PS51233">
    <property type="entry name" value="VWFD"/>
    <property type="match status" value="4"/>
</dbReference>
<feature type="domain" description="VWFD" evidence="12">
    <location>
        <begin position="2935"/>
        <end position="3118"/>
    </location>
</feature>
<reference evidence="14" key="1">
    <citation type="submission" date="2025-08" db="UniProtKB">
        <authorList>
            <consortium name="RefSeq"/>
        </authorList>
    </citation>
    <scope>IDENTIFICATION</scope>
</reference>
<dbReference type="PANTHER" id="PTHR11339:SF371">
    <property type="entry name" value="MUCIN-2"/>
    <property type="match status" value="1"/>
</dbReference>
<dbReference type="SMART" id="SM00214">
    <property type="entry name" value="VWC"/>
    <property type="match status" value="4"/>
</dbReference>